<feature type="compositionally biased region" description="Basic and acidic residues" evidence="1">
    <location>
        <begin position="70"/>
        <end position="80"/>
    </location>
</feature>
<feature type="region of interest" description="Disordered" evidence="1">
    <location>
        <begin position="1"/>
        <end position="21"/>
    </location>
</feature>
<sequence length="91" mass="9587">MARRARKVGSTSEFPESVHPRWLASGQQAQVAASRARCSRGSSSRSQRGWLAATRQVAVAAGVDAVVGEAPRRGDKRGVEQELGVSHASCG</sequence>
<evidence type="ECO:0000256" key="1">
    <source>
        <dbReference type="SAM" id="MobiDB-lite"/>
    </source>
</evidence>
<dbReference type="AlphaFoldDB" id="F2EBX4"/>
<protein>
    <submittedName>
        <fullName evidence="2">Predicted protein</fullName>
    </submittedName>
</protein>
<dbReference type="EMBL" id="AK373649">
    <property type="protein sequence ID" value="BAK04846.1"/>
    <property type="molecule type" value="mRNA"/>
</dbReference>
<name>F2EBX4_HORVV</name>
<organism evidence="2">
    <name type="scientific">Hordeum vulgare subsp. vulgare</name>
    <name type="common">Domesticated barley</name>
    <dbReference type="NCBI Taxonomy" id="112509"/>
    <lineage>
        <taxon>Eukaryota</taxon>
        <taxon>Viridiplantae</taxon>
        <taxon>Streptophyta</taxon>
        <taxon>Embryophyta</taxon>
        <taxon>Tracheophyta</taxon>
        <taxon>Spermatophyta</taxon>
        <taxon>Magnoliopsida</taxon>
        <taxon>Liliopsida</taxon>
        <taxon>Poales</taxon>
        <taxon>Poaceae</taxon>
        <taxon>BOP clade</taxon>
        <taxon>Pooideae</taxon>
        <taxon>Triticodae</taxon>
        <taxon>Triticeae</taxon>
        <taxon>Hordeinae</taxon>
        <taxon>Hordeum</taxon>
    </lineage>
</organism>
<reference evidence="2" key="1">
    <citation type="journal article" date="2011" name="Plant Physiol.">
        <title>Comprehensive sequence analysis of 24,783 barley full-length cDNAs derived from 12 clone libraries.</title>
        <authorList>
            <person name="Matsumoto T."/>
            <person name="Tanaka T."/>
            <person name="Sakai H."/>
            <person name="Amano N."/>
            <person name="Kanamori H."/>
            <person name="Kurita K."/>
            <person name="Kikuta A."/>
            <person name="Kamiya K."/>
            <person name="Yamamoto M."/>
            <person name="Ikawa H."/>
            <person name="Fujii N."/>
            <person name="Hori K."/>
            <person name="Itoh T."/>
            <person name="Sato K."/>
        </authorList>
    </citation>
    <scope>NUCLEOTIDE SEQUENCE</scope>
    <source>
        <tissue evidence="2">Flower</tissue>
    </source>
</reference>
<accession>F2EBX4</accession>
<feature type="region of interest" description="Disordered" evidence="1">
    <location>
        <begin position="70"/>
        <end position="91"/>
    </location>
</feature>
<evidence type="ECO:0000313" key="2">
    <source>
        <dbReference type="EMBL" id="BAK04846.1"/>
    </source>
</evidence>
<proteinExistence type="evidence at transcript level"/>